<dbReference type="OrthoDB" id="1939230at2759"/>
<feature type="transmembrane region" description="Helical" evidence="2">
    <location>
        <begin position="12"/>
        <end position="30"/>
    </location>
</feature>
<evidence type="ECO:0000256" key="2">
    <source>
        <dbReference type="SAM" id="Phobius"/>
    </source>
</evidence>
<gene>
    <name evidence="3" type="ORF">BVC80_1039g24</name>
</gene>
<accession>A0A200QVS5</accession>
<dbReference type="PANTHER" id="PTHR35094:SF7">
    <property type="entry name" value="LEUCINE-RICH REPEAT EXTENSIN-LIKE PROTEIN 2"/>
    <property type="match status" value="1"/>
</dbReference>
<dbReference type="EMBL" id="MVGT01001030">
    <property type="protein sequence ID" value="OVA14544.1"/>
    <property type="molecule type" value="Genomic_DNA"/>
</dbReference>
<evidence type="ECO:0000313" key="4">
    <source>
        <dbReference type="Proteomes" id="UP000195402"/>
    </source>
</evidence>
<name>A0A200QVS5_MACCD</name>
<keyword evidence="2" id="KW-0472">Membrane</keyword>
<sequence>MSVQTTRLGVKVVIIMILAVFVITAPSSGLNSEKIDDNLVPGPPDSGIKCTACSTCENPCNQYPPPPPPSPPPPPPPSRNPPPSENPPNKPYCPPPPPPPLNFVVPPGNLYPIDPDFSSAGMDPVNKLLVLVGCCLFGLLSFWRL</sequence>
<dbReference type="Proteomes" id="UP000195402">
    <property type="component" value="Unassembled WGS sequence"/>
</dbReference>
<protein>
    <submittedName>
        <fullName evidence="3">Uncharacterized protein</fullName>
    </submittedName>
</protein>
<keyword evidence="2" id="KW-1133">Transmembrane helix</keyword>
<comment type="caution">
    <text evidence="3">The sequence shown here is derived from an EMBL/GenBank/DDBJ whole genome shotgun (WGS) entry which is preliminary data.</text>
</comment>
<dbReference type="PANTHER" id="PTHR35094">
    <property type="entry name" value="LEUCINE-RICH REPEAT EXTENSIN-LIKE PROTEIN 2"/>
    <property type="match status" value="1"/>
</dbReference>
<keyword evidence="4" id="KW-1185">Reference proteome</keyword>
<proteinExistence type="predicted"/>
<evidence type="ECO:0000256" key="1">
    <source>
        <dbReference type="SAM" id="MobiDB-lite"/>
    </source>
</evidence>
<dbReference type="AlphaFoldDB" id="A0A200QVS5"/>
<feature type="transmembrane region" description="Helical" evidence="2">
    <location>
        <begin position="125"/>
        <end position="143"/>
    </location>
</feature>
<evidence type="ECO:0000313" key="3">
    <source>
        <dbReference type="EMBL" id="OVA14544.1"/>
    </source>
</evidence>
<reference evidence="3 4" key="1">
    <citation type="journal article" date="2017" name="Mol. Plant">
        <title>The Genome of Medicinal Plant Macleaya cordata Provides New Insights into Benzylisoquinoline Alkaloids Metabolism.</title>
        <authorList>
            <person name="Liu X."/>
            <person name="Liu Y."/>
            <person name="Huang P."/>
            <person name="Ma Y."/>
            <person name="Qing Z."/>
            <person name="Tang Q."/>
            <person name="Cao H."/>
            <person name="Cheng P."/>
            <person name="Zheng Y."/>
            <person name="Yuan Z."/>
            <person name="Zhou Y."/>
            <person name="Liu J."/>
            <person name="Tang Z."/>
            <person name="Zhuo Y."/>
            <person name="Zhang Y."/>
            <person name="Yu L."/>
            <person name="Huang J."/>
            <person name="Yang P."/>
            <person name="Peng Q."/>
            <person name="Zhang J."/>
            <person name="Jiang W."/>
            <person name="Zhang Z."/>
            <person name="Lin K."/>
            <person name="Ro D.K."/>
            <person name="Chen X."/>
            <person name="Xiong X."/>
            <person name="Shang Y."/>
            <person name="Huang S."/>
            <person name="Zeng J."/>
        </authorList>
    </citation>
    <scope>NUCLEOTIDE SEQUENCE [LARGE SCALE GENOMIC DNA]</scope>
    <source>
        <strain evidence="4">cv. BLH2017</strain>
        <tissue evidence="3">Root</tissue>
    </source>
</reference>
<dbReference type="STRING" id="56857.A0A200QVS5"/>
<dbReference type="OMA" id="CENPCNQ"/>
<organism evidence="3 4">
    <name type="scientific">Macleaya cordata</name>
    <name type="common">Five-seeded plume-poppy</name>
    <name type="synonym">Bocconia cordata</name>
    <dbReference type="NCBI Taxonomy" id="56857"/>
    <lineage>
        <taxon>Eukaryota</taxon>
        <taxon>Viridiplantae</taxon>
        <taxon>Streptophyta</taxon>
        <taxon>Embryophyta</taxon>
        <taxon>Tracheophyta</taxon>
        <taxon>Spermatophyta</taxon>
        <taxon>Magnoliopsida</taxon>
        <taxon>Ranunculales</taxon>
        <taxon>Papaveraceae</taxon>
        <taxon>Papaveroideae</taxon>
        <taxon>Macleaya</taxon>
    </lineage>
</organism>
<keyword evidence="2" id="KW-0812">Transmembrane</keyword>
<feature type="compositionally biased region" description="Pro residues" evidence="1">
    <location>
        <begin position="62"/>
        <end position="100"/>
    </location>
</feature>
<feature type="region of interest" description="Disordered" evidence="1">
    <location>
        <begin position="61"/>
        <end position="100"/>
    </location>
</feature>
<dbReference type="InParanoid" id="A0A200QVS5"/>